<gene>
    <name evidence="2" type="ORF">UA08_07987</name>
</gene>
<evidence type="ECO:0000313" key="3">
    <source>
        <dbReference type="Proteomes" id="UP000214365"/>
    </source>
</evidence>
<dbReference type="RefSeq" id="XP_020116972.1">
    <property type="nucleotide sequence ID" value="XM_020262896.1"/>
</dbReference>
<dbReference type="AlphaFoldDB" id="A0A225A819"/>
<feature type="signal peptide" evidence="1">
    <location>
        <begin position="1"/>
        <end position="20"/>
    </location>
</feature>
<keyword evidence="1" id="KW-0732">Signal</keyword>
<dbReference type="GeneID" id="31007742"/>
<comment type="caution">
    <text evidence="2">The sequence shown here is derived from an EMBL/GenBank/DDBJ whole genome shotgun (WGS) entry which is preliminary data.</text>
</comment>
<dbReference type="EMBL" id="LFMY01000013">
    <property type="protein sequence ID" value="OKL56851.1"/>
    <property type="molecule type" value="Genomic_DNA"/>
</dbReference>
<protein>
    <submittedName>
        <fullName evidence="2">Uncharacterized protein</fullName>
    </submittedName>
</protein>
<accession>A0A225A819</accession>
<evidence type="ECO:0000256" key="1">
    <source>
        <dbReference type="SAM" id="SignalP"/>
    </source>
</evidence>
<dbReference type="STRING" id="1441469.A0A225A819"/>
<feature type="chain" id="PRO_5012194950" evidence="1">
    <location>
        <begin position="21"/>
        <end position="166"/>
    </location>
</feature>
<proteinExistence type="predicted"/>
<organism evidence="2 3">
    <name type="scientific">Talaromyces atroroseus</name>
    <dbReference type="NCBI Taxonomy" id="1441469"/>
    <lineage>
        <taxon>Eukaryota</taxon>
        <taxon>Fungi</taxon>
        <taxon>Dikarya</taxon>
        <taxon>Ascomycota</taxon>
        <taxon>Pezizomycotina</taxon>
        <taxon>Eurotiomycetes</taxon>
        <taxon>Eurotiomycetidae</taxon>
        <taxon>Eurotiales</taxon>
        <taxon>Trichocomaceae</taxon>
        <taxon>Talaromyces</taxon>
        <taxon>Talaromyces sect. Trachyspermi</taxon>
    </lineage>
</organism>
<keyword evidence="3" id="KW-1185">Reference proteome</keyword>
<dbReference type="OrthoDB" id="4355773at2759"/>
<reference evidence="2 3" key="1">
    <citation type="submission" date="2015-06" db="EMBL/GenBank/DDBJ databases">
        <title>Talaromyces atroroseus IBT 11181 draft genome.</title>
        <authorList>
            <person name="Rasmussen K.B."/>
            <person name="Rasmussen S."/>
            <person name="Petersen B."/>
            <person name="Sicheritz-Ponten T."/>
            <person name="Mortensen U.H."/>
            <person name="Thrane U."/>
        </authorList>
    </citation>
    <scope>NUCLEOTIDE SEQUENCE [LARGE SCALE GENOMIC DNA]</scope>
    <source>
        <strain evidence="2 3">IBT 11181</strain>
    </source>
</reference>
<name>A0A225A819_TALAT</name>
<evidence type="ECO:0000313" key="2">
    <source>
        <dbReference type="EMBL" id="OKL56851.1"/>
    </source>
</evidence>
<dbReference type="Proteomes" id="UP000214365">
    <property type="component" value="Unassembled WGS sequence"/>
</dbReference>
<sequence length="166" mass="18664">MYGWWHSLAVVTLLAPTVYTANIIPKNERCVTAVYTALNYVSFIGEPKAGLWLARCQNSLKVTSIYAGAEIYCDEKERAAGFAQLNTLCQESANVGLIPRQNVAENLTKESIEQMRRVEFGEVPRNGQLDYPVLLSTAYYNRTFRTIVGFLRTLAQTQQGCEKKES</sequence>